<evidence type="ECO:0000256" key="1">
    <source>
        <dbReference type="SAM" id="MobiDB-lite"/>
    </source>
</evidence>
<dbReference type="EMBL" id="JACGWK010001743">
    <property type="protein sequence ID" value="KAL0283204.1"/>
    <property type="molecule type" value="Genomic_DNA"/>
</dbReference>
<dbReference type="AlphaFoldDB" id="A0AAW2ILY6"/>
<organism evidence="2">
    <name type="scientific">Sesamum angustifolium</name>
    <dbReference type="NCBI Taxonomy" id="2727405"/>
    <lineage>
        <taxon>Eukaryota</taxon>
        <taxon>Viridiplantae</taxon>
        <taxon>Streptophyta</taxon>
        <taxon>Embryophyta</taxon>
        <taxon>Tracheophyta</taxon>
        <taxon>Spermatophyta</taxon>
        <taxon>Magnoliopsida</taxon>
        <taxon>eudicotyledons</taxon>
        <taxon>Gunneridae</taxon>
        <taxon>Pentapetalae</taxon>
        <taxon>asterids</taxon>
        <taxon>lamiids</taxon>
        <taxon>Lamiales</taxon>
        <taxon>Pedaliaceae</taxon>
        <taxon>Sesamum</taxon>
    </lineage>
</organism>
<dbReference type="PANTHER" id="PTHR33240:SF15">
    <property type="entry name" value="GAG-PRO-LIKE PROTEIN"/>
    <property type="match status" value="1"/>
</dbReference>
<gene>
    <name evidence="2" type="ORF">Sangu_2904600</name>
</gene>
<accession>A0AAW2ILY6</accession>
<reference evidence="2" key="2">
    <citation type="journal article" date="2024" name="Plant">
        <title>Genomic evolution and insights into agronomic trait innovations of Sesamum species.</title>
        <authorList>
            <person name="Miao H."/>
            <person name="Wang L."/>
            <person name="Qu L."/>
            <person name="Liu H."/>
            <person name="Sun Y."/>
            <person name="Le M."/>
            <person name="Wang Q."/>
            <person name="Wei S."/>
            <person name="Zheng Y."/>
            <person name="Lin W."/>
            <person name="Duan Y."/>
            <person name="Cao H."/>
            <person name="Xiong S."/>
            <person name="Wang X."/>
            <person name="Wei L."/>
            <person name="Li C."/>
            <person name="Ma Q."/>
            <person name="Ju M."/>
            <person name="Zhao R."/>
            <person name="Li G."/>
            <person name="Mu C."/>
            <person name="Tian Q."/>
            <person name="Mei H."/>
            <person name="Zhang T."/>
            <person name="Gao T."/>
            <person name="Zhang H."/>
        </authorList>
    </citation>
    <scope>NUCLEOTIDE SEQUENCE</scope>
    <source>
        <strain evidence="2">G01</strain>
    </source>
</reference>
<protein>
    <submittedName>
        <fullName evidence="2">Uncharacterized protein</fullName>
    </submittedName>
</protein>
<comment type="caution">
    <text evidence="2">The sequence shown here is derived from an EMBL/GenBank/DDBJ whole genome shotgun (WGS) entry which is preliminary data.</text>
</comment>
<name>A0AAW2ILY6_9LAMI</name>
<sequence>MGGRLGEEQLKKDNLPTAGIIGVISGGPAGGDSMTPSRNNEATVISTTISNFWVEKILIDSGSSTDILFYKAFFQMGIDNVRLTLVNTPLTSFSGDIVEPLEEAILPVSLGSHAKRAIASSFQMKIKFPTLNEIEEEIGERKQARECYANTLKKPITASSMKSKEDDKFPSQKRLQKTTLGKSQEKTPPPPQEEAEKEP</sequence>
<feature type="region of interest" description="Disordered" evidence="1">
    <location>
        <begin position="155"/>
        <end position="199"/>
    </location>
</feature>
<evidence type="ECO:0000313" key="2">
    <source>
        <dbReference type="EMBL" id="KAL0283204.1"/>
    </source>
</evidence>
<reference evidence="2" key="1">
    <citation type="submission" date="2020-06" db="EMBL/GenBank/DDBJ databases">
        <authorList>
            <person name="Li T."/>
            <person name="Hu X."/>
            <person name="Zhang T."/>
            <person name="Song X."/>
            <person name="Zhang H."/>
            <person name="Dai N."/>
            <person name="Sheng W."/>
            <person name="Hou X."/>
            <person name="Wei L."/>
        </authorList>
    </citation>
    <scope>NUCLEOTIDE SEQUENCE</scope>
    <source>
        <strain evidence="2">G01</strain>
        <tissue evidence="2">Leaf</tissue>
    </source>
</reference>
<dbReference type="PANTHER" id="PTHR33240">
    <property type="entry name" value="OS08G0508500 PROTEIN"/>
    <property type="match status" value="1"/>
</dbReference>
<proteinExistence type="predicted"/>